<dbReference type="PANTHER" id="PTHR11255:SF54">
    <property type="entry name" value="DIACYLGLYCEROL KINASE THETA"/>
    <property type="match status" value="1"/>
</dbReference>
<dbReference type="Gene3D" id="3.40.50.10330">
    <property type="entry name" value="Probable inorganic polyphosphate/atp-NAD kinase, domain 1"/>
    <property type="match status" value="1"/>
</dbReference>
<dbReference type="PROSITE" id="PS50146">
    <property type="entry name" value="DAGK"/>
    <property type="match status" value="1"/>
</dbReference>
<evidence type="ECO:0000256" key="12">
    <source>
        <dbReference type="RuleBase" id="RU361128"/>
    </source>
</evidence>
<evidence type="ECO:0000313" key="16">
    <source>
        <dbReference type="EMBL" id="EEA07209.1"/>
    </source>
</evidence>
<dbReference type="OMA" id="CIADEIN"/>
<keyword evidence="11 13" id="KW-0472">Membrane</keyword>
<dbReference type="GO" id="GO:0008270">
    <property type="term" value="F:zinc ion binding"/>
    <property type="evidence" value="ECO:0007669"/>
    <property type="project" value="UniProtKB-KW"/>
</dbReference>
<keyword evidence="3 12" id="KW-0808">Transferase</keyword>
<evidence type="ECO:0000256" key="8">
    <source>
        <dbReference type="ARBA" id="ARBA00022777"/>
    </source>
</evidence>
<dbReference type="Gene3D" id="2.60.200.40">
    <property type="match status" value="1"/>
</dbReference>
<keyword evidence="6 12" id="KW-0547">Nucleotide-binding</keyword>
<dbReference type="InterPro" id="IPR017438">
    <property type="entry name" value="ATP-NAD_kinase_N"/>
</dbReference>
<dbReference type="STRING" id="441375.B6AG68"/>
<evidence type="ECO:0000256" key="10">
    <source>
        <dbReference type="ARBA" id="ARBA00022840"/>
    </source>
</evidence>
<dbReference type="GO" id="GO:0016020">
    <property type="term" value="C:membrane"/>
    <property type="evidence" value="ECO:0007669"/>
    <property type="project" value="UniProtKB-SubCell"/>
</dbReference>
<protein>
    <recommendedName>
        <fullName evidence="12">Diacylglycerol kinase</fullName>
        <shortName evidence="12">DAG kinase</shortName>
        <ecNumber evidence="12">2.7.1.107</ecNumber>
    </recommendedName>
</protein>
<evidence type="ECO:0000256" key="13">
    <source>
        <dbReference type="SAM" id="Phobius"/>
    </source>
</evidence>
<dbReference type="InterPro" id="IPR001206">
    <property type="entry name" value="Diacylglycerol_kinase_cat_dom"/>
</dbReference>
<keyword evidence="4" id="KW-0479">Metal-binding</keyword>
<dbReference type="PANTHER" id="PTHR11255">
    <property type="entry name" value="DIACYLGLYCEROL KINASE"/>
    <property type="match status" value="1"/>
</dbReference>
<dbReference type="VEuPathDB" id="CryptoDB:CMU_000790"/>
<proteinExistence type="inferred from homology"/>
<comment type="similarity">
    <text evidence="2 12">Belongs to the eukaryotic diacylglycerol kinase family.</text>
</comment>
<keyword evidence="13" id="KW-0812">Transmembrane</keyword>
<feature type="domain" description="Phorbol-ester/DAG-type" evidence="14">
    <location>
        <begin position="193"/>
        <end position="247"/>
    </location>
</feature>
<comment type="catalytic activity">
    <reaction evidence="12">
        <text>a 1,2-diacyl-sn-glycerol + ATP = a 1,2-diacyl-sn-glycero-3-phosphate + ADP + H(+)</text>
        <dbReference type="Rhea" id="RHEA:10272"/>
        <dbReference type="ChEBI" id="CHEBI:15378"/>
        <dbReference type="ChEBI" id="CHEBI:17815"/>
        <dbReference type="ChEBI" id="CHEBI:30616"/>
        <dbReference type="ChEBI" id="CHEBI:58608"/>
        <dbReference type="ChEBI" id="CHEBI:456216"/>
        <dbReference type="EC" id="2.7.1.107"/>
    </reaction>
</comment>
<evidence type="ECO:0000259" key="14">
    <source>
        <dbReference type="PROSITE" id="PS50081"/>
    </source>
</evidence>
<dbReference type="GO" id="GO:0005524">
    <property type="term" value="F:ATP binding"/>
    <property type="evidence" value="ECO:0007669"/>
    <property type="project" value="UniProtKB-KW"/>
</dbReference>
<dbReference type="SUPFAM" id="SSF57889">
    <property type="entry name" value="Cysteine-rich domain"/>
    <property type="match status" value="1"/>
</dbReference>
<dbReference type="SMART" id="SM00109">
    <property type="entry name" value="C1"/>
    <property type="match status" value="2"/>
</dbReference>
<dbReference type="SUPFAM" id="SSF111331">
    <property type="entry name" value="NAD kinase/diacylglycerol kinase-like"/>
    <property type="match status" value="1"/>
</dbReference>
<comment type="subcellular location">
    <subcellularLocation>
        <location evidence="1">Membrane</location>
    </subcellularLocation>
</comment>
<dbReference type="InterPro" id="IPR000756">
    <property type="entry name" value="Diacylglycerol_kin_accessory"/>
</dbReference>
<evidence type="ECO:0000256" key="4">
    <source>
        <dbReference type="ARBA" id="ARBA00022723"/>
    </source>
</evidence>
<evidence type="ECO:0000256" key="2">
    <source>
        <dbReference type="ARBA" id="ARBA00009280"/>
    </source>
</evidence>
<dbReference type="Gene3D" id="3.30.60.20">
    <property type="match status" value="1"/>
</dbReference>
<dbReference type="eggNOG" id="KOG1169">
    <property type="taxonomic scope" value="Eukaryota"/>
</dbReference>
<keyword evidence="8 12" id="KW-0418">Kinase</keyword>
<evidence type="ECO:0000256" key="5">
    <source>
        <dbReference type="ARBA" id="ARBA00022737"/>
    </source>
</evidence>
<dbReference type="EC" id="2.7.1.107" evidence="12"/>
<evidence type="ECO:0000313" key="17">
    <source>
        <dbReference type="Proteomes" id="UP000001460"/>
    </source>
</evidence>
<dbReference type="Pfam" id="PF00609">
    <property type="entry name" value="DAGK_acc"/>
    <property type="match status" value="2"/>
</dbReference>
<feature type="domain" description="Phorbol-ester/DAG-type" evidence="14">
    <location>
        <begin position="86"/>
        <end position="143"/>
    </location>
</feature>
<keyword evidence="10 12" id="KW-0067">ATP-binding</keyword>
<dbReference type="GO" id="GO:0007200">
    <property type="term" value="P:phospholipase C-activating G protein-coupled receptor signaling pathway"/>
    <property type="evidence" value="ECO:0007669"/>
    <property type="project" value="InterPro"/>
</dbReference>
<name>B6AG68_CRYMR</name>
<dbReference type="Proteomes" id="UP000001460">
    <property type="component" value="Unassembled WGS sequence"/>
</dbReference>
<dbReference type="InterPro" id="IPR037607">
    <property type="entry name" value="DGK"/>
</dbReference>
<evidence type="ECO:0000259" key="15">
    <source>
        <dbReference type="PROSITE" id="PS50146"/>
    </source>
</evidence>
<dbReference type="InterPro" id="IPR046349">
    <property type="entry name" value="C1-like_sf"/>
</dbReference>
<dbReference type="SMART" id="SM00046">
    <property type="entry name" value="DAGKc"/>
    <property type="match status" value="1"/>
</dbReference>
<keyword evidence="13" id="KW-1133">Transmembrane helix</keyword>
<sequence>MTSYVGDNYELPLFMHILDFIVPIRELFNVTKIAMLSVRSHVILLTAKHWFLLSCVLFIVCFGIIFGLFYIQSNHEYSILRHIKLKHHWILYETSSHPRYCTYCCGMIRRQFLWMERYRGWECCICKRISHTHCLMASDSSFCKETSTLDKKYLTIDNLTSNNDDDLTAEEEDNLSGNNSNLIEDDKESLDLLHTLIPGNLQSGALCSVCRTVCFSPFGLFGKRCIWCNRTFHDDCIILCGIDENVCDLGRLKSIILAPNSFHIEMRRFPKIHSQSSSPRSKLDIRNRNTSKTCVPSPRDEVKGLKVKIKDYTSDKNLSKHTQRRRISDLIQIFPQFNIYERKMVLNDRFFHRPIGKPLLVFVNTKSGGHVGIQLIRDLYLYLNPLQIVDLLQSKGPDEALNMFKPLAQLNRLLILVCGGDGTVRWILDRCRVIYGSEVDMLPPVAILPLGTGNDLSRILGWGVSFDGNILQVLKKICIATVKNLDVWTCSAWDIVKSDNEVDPFKCTEYKTDPNKIEKNMLDMTNSRLLYSSTFFNYLDIGIAARIALKFHNLREKYPQHFRSRLGNQLVYGEVGLRDFLADKNIQLNGIKIWCDGNPVCIADEINSTYTNSNDLSQFNSSKSLSPICLNTQNLSKLKYFGFSPEKWTIMKIIFLFLEPSCTFKLIKNTFSKFLGYKVPLIINENNMSNNNEQLVYGSSPKDFKLEGLIICNIPSFAGGIKLWKLPKEYGILKDYQEAKIRKPLRRTVTSIGNKLNNTIYDRSLSLSIEKLSNFVDLDDLDDDPMQDNNFSSSSDPEPFPNERYATVDTFKRWFGSIFKGNSNINTSRISKSLEYNSYPFPLSVSSSSQDNSTDQKSSFKHQKIDDGLIEVCGVRSILHLTQLQVGLAEPIKLCQGKQIVVEIPRPVPFQVDGEPRIIEKCRLVVEYSGLTPVLCPEHSEKAITLPIRNALDLAVDKQVITDEQKRWITRQIVRESKILIS</sequence>
<evidence type="ECO:0000256" key="6">
    <source>
        <dbReference type="ARBA" id="ARBA00022741"/>
    </source>
</evidence>
<dbReference type="EMBL" id="DS989732">
    <property type="protein sequence ID" value="EEA07209.1"/>
    <property type="molecule type" value="Genomic_DNA"/>
</dbReference>
<organism evidence="16 17">
    <name type="scientific">Cryptosporidium muris (strain RN66)</name>
    <dbReference type="NCBI Taxonomy" id="441375"/>
    <lineage>
        <taxon>Eukaryota</taxon>
        <taxon>Sar</taxon>
        <taxon>Alveolata</taxon>
        <taxon>Apicomplexa</taxon>
        <taxon>Conoidasida</taxon>
        <taxon>Coccidia</taxon>
        <taxon>Eucoccidiorida</taxon>
        <taxon>Eimeriorina</taxon>
        <taxon>Cryptosporidiidae</taxon>
        <taxon>Cryptosporidium</taxon>
    </lineage>
</organism>
<feature type="transmembrane region" description="Helical" evidence="13">
    <location>
        <begin position="50"/>
        <end position="71"/>
    </location>
</feature>
<dbReference type="OrthoDB" id="242257at2759"/>
<dbReference type="GeneID" id="6996693"/>
<dbReference type="SMART" id="SM00045">
    <property type="entry name" value="DAGKa"/>
    <property type="match status" value="1"/>
</dbReference>
<dbReference type="Pfam" id="PF00781">
    <property type="entry name" value="DAGK_cat"/>
    <property type="match status" value="1"/>
</dbReference>
<keyword evidence="9" id="KW-0862">Zinc</keyword>
<evidence type="ECO:0000256" key="7">
    <source>
        <dbReference type="ARBA" id="ARBA00022771"/>
    </source>
</evidence>
<keyword evidence="7" id="KW-0863">Zinc-finger</keyword>
<keyword evidence="17" id="KW-1185">Reference proteome</keyword>
<feature type="domain" description="DAGKc" evidence="15">
    <location>
        <begin position="354"/>
        <end position="494"/>
    </location>
</feature>
<dbReference type="RefSeq" id="XP_002141558.1">
    <property type="nucleotide sequence ID" value="XM_002141522.1"/>
</dbReference>
<dbReference type="InterPro" id="IPR016064">
    <property type="entry name" value="NAD/diacylglycerol_kinase_sf"/>
</dbReference>
<dbReference type="InterPro" id="IPR002219">
    <property type="entry name" value="PKC_DAG/PE"/>
</dbReference>
<dbReference type="CDD" id="cd20805">
    <property type="entry name" value="C1_DGK_rpt2"/>
    <property type="match status" value="1"/>
</dbReference>
<evidence type="ECO:0000256" key="9">
    <source>
        <dbReference type="ARBA" id="ARBA00022833"/>
    </source>
</evidence>
<evidence type="ECO:0000256" key="11">
    <source>
        <dbReference type="ARBA" id="ARBA00023136"/>
    </source>
</evidence>
<reference evidence="16" key="1">
    <citation type="submission" date="2008-06" db="EMBL/GenBank/DDBJ databases">
        <authorList>
            <person name="Lorenzi H."/>
            <person name="Inman J."/>
            <person name="Miller J."/>
            <person name="Schobel S."/>
            <person name="Amedeo P."/>
            <person name="Caler E.V."/>
            <person name="da Silva J."/>
        </authorList>
    </citation>
    <scope>NUCLEOTIDE SEQUENCE [LARGE SCALE GENOMIC DNA]</scope>
    <source>
        <strain evidence="16">RN66</strain>
    </source>
</reference>
<dbReference type="PROSITE" id="PS50081">
    <property type="entry name" value="ZF_DAG_PE_2"/>
    <property type="match status" value="2"/>
</dbReference>
<dbReference type="GO" id="GO:0004143">
    <property type="term" value="F:ATP-dependent diacylglycerol kinase activity"/>
    <property type="evidence" value="ECO:0007669"/>
    <property type="project" value="UniProtKB-EC"/>
</dbReference>
<evidence type="ECO:0000256" key="1">
    <source>
        <dbReference type="ARBA" id="ARBA00004370"/>
    </source>
</evidence>
<evidence type="ECO:0000256" key="3">
    <source>
        <dbReference type="ARBA" id="ARBA00022679"/>
    </source>
</evidence>
<dbReference type="Pfam" id="PF00130">
    <property type="entry name" value="C1_1"/>
    <property type="match status" value="1"/>
</dbReference>
<dbReference type="AlphaFoldDB" id="B6AG68"/>
<gene>
    <name evidence="16" type="ORF">CMU_000790</name>
</gene>
<keyword evidence="5" id="KW-0677">Repeat</keyword>
<accession>B6AG68</accession>